<dbReference type="RefSeq" id="WP_213171492.1">
    <property type="nucleotide sequence ID" value="NZ_CP070496.1"/>
</dbReference>
<dbReference type="EMBL" id="CP070496">
    <property type="protein sequence ID" value="QSB05484.1"/>
    <property type="molecule type" value="Genomic_DNA"/>
</dbReference>
<feature type="region of interest" description="Disordered" evidence="1">
    <location>
        <begin position="1"/>
        <end position="31"/>
    </location>
</feature>
<gene>
    <name evidence="2" type="ORF">JQS30_00625</name>
</gene>
<organism evidence="2 3">
    <name type="scientific">Natronoglycomyces albus</name>
    <dbReference type="NCBI Taxonomy" id="2811108"/>
    <lineage>
        <taxon>Bacteria</taxon>
        <taxon>Bacillati</taxon>
        <taxon>Actinomycetota</taxon>
        <taxon>Actinomycetes</taxon>
        <taxon>Glycomycetales</taxon>
        <taxon>Glycomycetaceae</taxon>
        <taxon>Natronoglycomyces</taxon>
    </lineage>
</organism>
<keyword evidence="3" id="KW-1185">Reference proteome</keyword>
<dbReference type="Proteomes" id="UP000662939">
    <property type="component" value="Chromosome"/>
</dbReference>
<accession>A0A895XJH3</accession>
<evidence type="ECO:0000313" key="2">
    <source>
        <dbReference type="EMBL" id="QSB05484.1"/>
    </source>
</evidence>
<feature type="compositionally biased region" description="Low complexity" evidence="1">
    <location>
        <begin position="15"/>
        <end position="27"/>
    </location>
</feature>
<dbReference type="AlphaFoldDB" id="A0A895XJH3"/>
<evidence type="ECO:0000313" key="3">
    <source>
        <dbReference type="Proteomes" id="UP000662939"/>
    </source>
</evidence>
<dbReference type="KEGG" id="nav:JQS30_00625"/>
<sequence length="118" mass="12725">MSNPRDLSASDPVYSTSSRSPQSDVSSPVKTTGDQVVEFTFGSGRYMVSPHPERGSALALNLQGQSLVIPVATIAVMRGRFTEVVWETPFLARSPEWKDAILNQVSQNLAESLLGDAS</sequence>
<proteinExistence type="predicted"/>
<evidence type="ECO:0000256" key="1">
    <source>
        <dbReference type="SAM" id="MobiDB-lite"/>
    </source>
</evidence>
<protein>
    <submittedName>
        <fullName evidence="2">Uncharacterized protein</fullName>
    </submittedName>
</protein>
<reference evidence="2" key="1">
    <citation type="submission" date="2021-02" db="EMBL/GenBank/DDBJ databases">
        <title>Natronoglycomyces albus gen. nov., sp. nov, a haloalkaliphilic actinobacterium from a soda solonchak soil.</title>
        <authorList>
            <person name="Sorokin D.Y."/>
            <person name="Khijniak T.V."/>
            <person name="Zakharycheva A.P."/>
            <person name="Boueva O.V."/>
            <person name="Ariskina E.V."/>
            <person name="Hahnke R.L."/>
            <person name="Bunk B."/>
            <person name="Sproer C."/>
            <person name="Schumann P."/>
            <person name="Evtushenko L.I."/>
            <person name="Kublanov I.V."/>
        </authorList>
    </citation>
    <scope>NUCLEOTIDE SEQUENCE</scope>
    <source>
        <strain evidence="2">DSM 106290</strain>
    </source>
</reference>
<name>A0A895XJH3_9ACTN</name>